<dbReference type="Proteomes" id="UP000886998">
    <property type="component" value="Unassembled WGS sequence"/>
</dbReference>
<dbReference type="EMBL" id="BMAV01025864">
    <property type="protein sequence ID" value="GFS45441.1"/>
    <property type="molecule type" value="Genomic_DNA"/>
</dbReference>
<organism evidence="1 2">
    <name type="scientific">Trichonephila inaurata madagascariensis</name>
    <dbReference type="NCBI Taxonomy" id="2747483"/>
    <lineage>
        <taxon>Eukaryota</taxon>
        <taxon>Metazoa</taxon>
        <taxon>Ecdysozoa</taxon>
        <taxon>Arthropoda</taxon>
        <taxon>Chelicerata</taxon>
        <taxon>Arachnida</taxon>
        <taxon>Araneae</taxon>
        <taxon>Araneomorphae</taxon>
        <taxon>Entelegynae</taxon>
        <taxon>Araneoidea</taxon>
        <taxon>Nephilidae</taxon>
        <taxon>Trichonephila</taxon>
        <taxon>Trichonephila inaurata</taxon>
    </lineage>
</organism>
<reference evidence="1" key="1">
    <citation type="submission" date="2020-08" db="EMBL/GenBank/DDBJ databases">
        <title>Multicomponent nature underlies the extraordinary mechanical properties of spider dragline silk.</title>
        <authorList>
            <person name="Kono N."/>
            <person name="Nakamura H."/>
            <person name="Mori M."/>
            <person name="Yoshida Y."/>
            <person name="Ohtoshi R."/>
            <person name="Malay A.D."/>
            <person name="Moran D.A.P."/>
            <person name="Tomita M."/>
            <person name="Numata K."/>
            <person name="Arakawa K."/>
        </authorList>
    </citation>
    <scope>NUCLEOTIDE SEQUENCE</scope>
</reference>
<evidence type="ECO:0000313" key="2">
    <source>
        <dbReference type="Proteomes" id="UP000886998"/>
    </source>
</evidence>
<name>A0A8X6MEI3_9ARAC</name>
<evidence type="ECO:0000313" key="1">
    <source>
        <dbReference type="EMBL" id="GFS45441.1"/>
    </source>
</evidence>
<sequence length="86" mass="9947">MLNPRLQNCKTKQKRKLNNAGLLARKNRFLEFRTEVKDILDSILSICEEKDEETYCTEKDDILDTLEAILVAIATQLMPSVENSKF</sequence>
<proteinExistence type="predicted"/>
<comment type="caution">
    <text evidence="1">The sequence shown here is derived from an EMBL/GenBank/DDBJ whole genome shotgun (WGS) entry which is preliminary data.</text>
</comment>
<dbReference type="AlphaFoldDB" id="A0A8X6MEI3"/>
<accession>A0A8X6MEI3</accession>
<protein>
    <submittedName>
        <fullName evidence="1">DUF1758 domain-containing protein</fullName>
    </submittedName>
</protein>
<gene>
    <name evidence="1" type="primary">AVEN_1079_1</name>
    <name evidence="1" type="ORF">TNIN_181771</name>
</gene>
<keyword evidence="2" id="KW-1185">Reference proteome</keyword>